<dbReference type="OrthoDB" id="4919781at2759"/>
<evidence type="ECO:0000256" key="1">
    <source>
        <dbReference type="SAM" id="Coils"/>
    </source>
</evidence>
<evidence type="ECO:0000313" key="3">
    <source>
        <dbReference type="EMBL" id="KAF4505510.1"/>
    </source>
</evidence>
<accession>A0A8H4PNV4</accession>
<evidence type="ECO:0008006" key="5">
    <source>
        <dbReference type="Google" id="ProtNLM"/>
    </source>
</evidence>
<dbReference type="AlphaFoldDB" id="A0A8H4PNV4"/>
<proteinExistence type="predicted"/>
<feature type="compositionally biased region" description="Low complexity" evidence="2">
    <location>
        <begin position="610"/>
        <end position="634"/>
    </location>
</feature>
<feature type="coiled-coil region" evidence="1">
    <location>
        <begin position="307"/>
        <end position="334"/>
    </location>
</feature>
<feature type="compositionally biased region" description="Basic residues" evidence="2">
    <location>
        <begin position="463"/>
        <end position="474"/>
    </location>
</feature>
<sequence>MASITPTLSMDDITTLSDAQLAQLMEKHRRPNGDFELPADGWDKLTNEDRSHLAQRLQRAQDRVLAQNPAACSRPLDLSQVNARLAEVSDNSAMASRARPRDVRKGPGETPPYGEEEQLADLRDDETEAWHGLVNDGGRPLYPIHLLEQVSRDPEEYREMLWPFSPRDHGPSWLVFQSQLKRWQDFRNWQNDNRGLEDQDDGYSAHVERRKRHCIKYENTKELAEIEADPECLRSDWERYEHKSRMWQRRWQREPDCDGFSDYVDAMKRRLARHGFTRPPFQLCEDPKQQDQLTTWIEYLCFEYWWLDRHTKSIERLKQDHDKFSQELVDLQLLKPPETKRSIPESKHIRMLQAATNKATSGYESAKKDAARQNILLQWVLEQFPLIEPKLQPAKTEPAPNATGSRKRRVTFGEASSGQSHKKQKPDQGELGFRASSVAAPIQASPATPDDQPRSRDETQGSRGRKSPARRMLRSVHEKRAVSLGIEHNTQRIGGPGQESSTTGNAAGHQRRAGCSPTDQGHLGKRSSKRQKLKHRELGSPSGSRPVSAEAGENLTEANSAMNRTGIHGPGTDTTSAEPRRSARIAAREASGPVSYFPRSRMKPAKSPTSLSVGGRSSRGLGVSKARGMSQGSRRSQRRGG</sequence>
<feature type="region of interest" description="Disordered" evidence="2">
    <location>
        <begin position="391"/>
        <end position="641"/>
    </location>
</feature>
<dbReference type="EMBL" id="JAAVMX010000008">
    <property type="protein sequence ID" value="KAF4505510.1"/>
    <property type="molecule type" value="Genomic_DNA"/>
</dbReference>
<protein>
    <recommendedName>
        <fullName evidence="5">Ankyrin 2,3/unc44</fullName>
    </recommendedName>
</protein>
<evidence type="ECO:0000256" key="2">
    <source>
        <dbReference type="SAM" id="MobiDB-lite"/>
    </source>
</evidence>
<feature type="compositionally biased region" description="Basic residues" evidence="2">
    <location>
        <begin position="523"/>
        <end position="535"/>
    </location>
</feature>
<organism evidence="3 4">
    <name type="scientific">Ophiocordyceps sinensis</name>
    <dbReference type="NCBI Taxonomy" id="72228"/>
    <lineage>
        <taxon>Eukaryota</taxon>
        <taxon>Fungi</taxon>
        <taxon>Dikarya</taxon>
        <taxon>Ascomycota</taxon>
        <taxon>Pezizomycotina</taxon>
        <taxon>Sordariomycetes</taxon>
        <taxon>Hypocreomycetidae</taxon>
        <taxon>Hypocreales</taxon>
        <taxon>Ophiocordycipitaceae</taxon>
        <taxon>Ophiocordyceps</taxon>
    </lineage>
</organism>
<reference evidence="3 4" key="1">
    <citation type="journal article" date="2020" name="Genome Biol. Evol.">
        <title>A new high-quality draft genome assembly of the Chinese cordyceps Ophiocordyceps sinensis.</title>
        <authorList>
            <person name="Shu R."/>
            <person name="Zhang J."/>
            <person name="Meng Q."/>
            <person name="Zhang H."/>
            <person name="Zhou G."/>
            <person name="Li M."/>
            <person name="Wu P."/>
            <person name="Zhao Y."/>
            <person name="Chen C."/>
            <person name="Qin Q."/>
        </authorList>
    </citation>
    <scope>NUCLEOTIDE SEQUENCE [LARGE SCALE GENOMIC DNA]</scope>
    <source>
        <strain evidence="3 4">IOZ07</strain>
    </source>
</reference>
<feature type="region of interest" description="Disordered" evidence="2">
    <location>
        <begin position="89"/>
        <end position="115"/>
    </location>
</feature>
<name>A0A8H4PNV4_9HYPO</name>
<keyword evidence="4" id="KW-1185">Reference proteome</keyword>
<gene>
    <name evidence="3" type="ORF">G6O67_007452</name>
</gene>
<feature type="compositionally biased region" description="Basic and acidic residues" evidence="2">
    <location>
        <begin position="451"/>
        <end position="460"/>
    </location>
</feature>
<dbReference type="Proteomes" id="UP000557566">
    <property type="component" value="Unassembled WGS sequence"/>
</dbReference>
<keyword evidence="1" id="KW-0175">Coiled coil</keyword>
<comment type="caution">
    <text evidence="3">The sequence shown here is derived from an EMBL/GenBank/DDBJ whole genome shotgun (WGS) entry which is preliminary data.</text>
</comment>
<evidence type="ECO:0000313" key="4">
    <source>
        <dbReference type="Proteomes" id="UP000557566"/>
    </source>
</evidence>